<dbReference type="InterPro" id="IPR018306">
    <property type="entry name" value="Phage_T5_Orf172_DNA-bd"/>
</dbReference>
<dbReference type="Pfam" id="PF10553">
    <property type="entry name" value="MSV199"/>
    <property type="match status" value="1"/>
</dbReference>
<sequence length="424" mass="51125">MSDTIGPKDIIDFIKDNEYKIELGDWFKDIWYPLFKQEDVLITNDILSFIRYGISGGGEPPSADYKQILKKFIDSMNNYNINYTEIKYDNPLALEYEYIQNDIKNITPNNLSRKTWILLSVRNFKKLILSLRTKTADEIREYYITLEEILYDYSNYTNNHYREIEKVKLLEEQNKLKEIENINAQLKIQKEEAERKSLRLKEKLIEEKKHKMEQVIYVSTSQSYSAQNRFKIGGVDNITLLKPRLSTYNSRSAEGDEWYYCHIKKVNNYRQFESRFWSVMSSFRDKKDKEIIILYYNDLLNIFEFISENYDKDIEYFNEHVKEYVNNLEENKYNIPEPCNLELINICSIKNGKIDDNKLITTNRENIEKEIKDYLNHKIENKEFNITRKDIIDHVDKKYKYNKREIWSISKELKSIFKNIILKY</sequence>
<gene>
    <name evidence="4" type="ORF">CHBEV_035</name>
</gene>
<evidence type="ECO:0000256" key="1">
    <source>
        <dbReference type="SAM" id="Coils"/>
    </source>
</evidence>
<dbReference type="OrthoDB" id="5801at10239"/>
<proteinExistence type="predicted"/>
<feature type="coiled-coil region" evidence="1">
    <location>
        <begin position="167"/>
        <end position="210"/>
    </location>
</feature>
<keyword evidence="5" id="KW-1185">Reference proteome</keyword>
<accession>A0A916NXH9</accession>
<dbReference type="Proteomes" id="UP000792220">
    <property type="component" value="Genome"/>
</dbReference>
<feature type="domain" description="Bacteriophage T5 Orf172 DNA-binding" evidence="2">
    <location>
        <begin position="215"/>
        <end position="306"/>
    </location>
</feature>
<name>A0A916NXH9_CBEPV</name>
<evidence type="ECO:0000313" key="5">
    <source>
        <dbReference type="Proteomes" id="UP000792220"/>
    </source>
</evidence>
<dbReference type="EMBL" id="HF679132">
    <property type="protein sequence ID" value="CCU55603.1"/>
    <property type="molecule type" value="Genomic_DNA"/>
</dbReference>
<dbReference type="RefSeq" id="YP_008004105.1">
    <property type="nucleotide sequence ID" value="NC_021248.1"/>
</dbReference>
<evidence type="ECO:0000259" key="3">
    <source>
        <dbReference type="Pfam" id="PF10553"/>
    </source>
</evidence>
<feature type="domain" description="MSV199" evidence="3">
    <location>
        <begin position="9"/>
        <end position="150"/>
    </location>
</feature>
<dbReference type="KEGG" id="vg:15613025"/>
<organism evidence="4 5">
    <name type="scientific">Choristoneura biennis entomopoxvirus</name>
    <name type="common">CbEPV</name>
    <dbReference type="NCBI Taxonomy" id="10288"/>
    <lineage>
        <taxon>Viruses</taxon>
        <taxon>Varidnaviria</taxon>
        <taxon>Bamfordvirae</taxon>
        <taxon>Nucleocytoviricota</taxon>
        <taxon>Pokkesviricetes</taxon>
        <taxon>Chitovirales</taxon>
        <taxon>Poxviridae</taxon>
        <taxon>Entomopoxvirinae</taxon>
        <taxon>Betaentomopoxvirus</taxon>
        <taxon>Betaentomopoxvirus cbiennis</taxon>
    </lineage>
</organism>
<protein>
    <submittedName>
        <fullName evidence="4">N1R/p28-like protein</fullName>
    </submittedName>
</protein>
<reference evidence="4" key="1">
    <citation type="journal article" date="2013" name="J. Virol.">
        <title>New Insights into the Evolution of Entomopoxvirinae from the Complete Genome Sequences of Four Entomopoxviruses Infecting Adoxophyes honmai, Choristoneura biennis, Choristoneura rosaceana, and Mythimna separata.</title>
        <authorList>
            <person name="Theze J."/>
            <person name="Takatsuka J."/>
            <person name="Li Z."/>
            <person name="Gallais J."/>
            <person name="Doucet D."/>
            <person name="Arif B."/>
            <person name="Nakai M."/>
            <person name="Herniou E.A."/>
        </authorList>
    </citation>
    <scope>NUCLEOTIDE SEQUENCE</scope>
</reference>
<organismHost>
    <name type="scientific">Choristoneura fumiferana</name>
    <name type="common">Spruce budworm moth</name>
    <name type="synonym">Archips fumiferana</name>
    <dbReference type="NCBI Taxonomy" id="7141"/>
</organismHost>
<keyword evidence="1" id="KW-0175">Coiled coil</keyword>
<dbReference type="GeneID" id="15613025"/>
<evidence type="ECO:0000259" key="2">
    <source>
        <dbReference type="Pfam" id="PF10544"/>
    </source>
</evidence>
<dbReference type="Pfam" id="PF10544">
    <property type="entry name" value="T5orf172"/>
    <property type="match status" value="1"/>
</dbReference>
<evidence type="ECO:0000313" key="4">
    <source>
        <dbReference type="EMBL" id="CCU55603.1"/>
    </source>
</evidence>
<dbReference type="InterPro" id="IPR018879">
    <property type="entry name" value="MSV199_dom"/>
</dbReference>